<keyword evidence="2" id="KW-1185">Reference proteome</keyword>
<evidence type="ECO:0000313" key="2">
    <source>
        <dbReference type="Proteomes" id="UP001396334"/>
    </source>
</evidence>
<sequence>MSVVTRGCFVVFSPDFKSRFELSEKEEAEASSIAENRLDRVSVLVGLSALKVSRSLVFNGIVGELTDDNLNKHEMGGSYALARVIPPLDLTSKSTRRRKMSVATRGCFAVFSPDFKPRFELSEKEEAEISSIAENRLDRVSELVGLSALKVSRSLVFNGIVDESKDDDLNKHEMGGVGKT</sequence>
<reference evidence="1 2" key="1">
    <citation type="journal article" date="2024" name="G3 (Bethesda)">
        <title>Genome assembly of Hibiscus sabdariffa L. provides insights into metabolisms of medicinal natural products.</title>
        <authorList>
            <person name="Kim T."/>
        </authorList>
    </citation>
    <scope>NUCLEOTIDE SEQUENCE [LARGE SCALE GENOMIC DNA]</scope>
    <source>
        <strain evidence="1">TK-2024</strain>
        <tissue evidence="1">Old leaves</tissue>
    </source>
</reference>
<dbReference type="Proteomes" id="UP001396334">
    <property type="component" value="Unassembled WGS sequence"/>
</dbReference>
<dbReference type="EMBL" id="JBBPBN010000012">
    <property type="protein sequence ID" value="KAK9027324.1"/>
    <property type="molecule type" value="Genomic_DNA"/>
</dbReference>
<name>A0ABR2SQR7_9ROSI</name>
<evidence type="ECO:0000313" key="1">
    <source>
        <dbReference type="EMBL" id="KAK9027324.1"/>
    </source>
</evidence>
<protein>
    <submittedName>
        <fullName evidence="1">Uncharacterized protein</fullName>
    </submittedName>
</protein>
<organism evidence="1 2">
    <name type="scientific">Hibiscus sabdariffa</name>
    <name type="common">roselle</name>
    <dbReference type="NCBI Taxonomy" id="183260"/>
    <lineage>
        <taxon>Eukaryota</taxon>
        <taxon>Viridiplantae</taxon>
        <taxon>Streptophyta</taxon>
        <taxon>Embryophyta</taxon>
        <taxon>Tracheophyta</taxon>
        <taxon>Spermatophyta</taxon>
        <taxon>Magnoliopsida</taxon>
        <taxon>eudicotyledons</taxon>
        <taxon>Gunneridae</taxon>
        <taxon>Pentapetalae</taxon>
        <taxon>rosids</taxon>
        <taxon>malvids</taxon>
        <taxon>Malvales</taxon>
        <taxon>Malvaceae</taxon>
        <taxon>Malvoideae</taxon>
        <taxon>Hibiscus</taxon>
    </lineage>
</organism>
<proteinExistence type="predicted"/>
<comment type="caution">
    <text evidence="1">The sequence shown here is derived from an EMBL/GenBank/DDBJ whole genome shotgun (WGS) entry which is preliminary data.</text>
</comment>
<accession>A0ABR2SQR7</accession>
<gene>
    <name evidence="1" type="ORF">V6N11_067162</name>
</gene>